<dbReference type="SUPFAM" id="SSF54534">
    <property type="entry name" value="FKBP-like"/>
    <property type="match status" value="1"/>
</dbReference>
<feature type="domain" description="PPIase FKBP-type" evidence="7">
    <location>
        <begin position="48"/>
        <end position="133"/>
    </location>
</feature>
<evidence type="ECO:0000313" key="8">
    <source>
        <dbReference type="EMBL" id="SHE99715.1"/>
    </source>
</evidence>
<dbReference type="STRING" id="1297750.SAMN05444405_104191"/>
<dbReference type="InterPro" id="IPR000774">
    <property type="entry name" value="PPIase_FKBP_N"/>
</dbReference>
<dbReference type="PROSITE" id="PS50059">
    <property type="entry name" value="FKBP_PPIASE"/>
    <property type="match status" value="1"/>
</dbReference>
<reference evidence="8 9" key="1">
    <citation type="submission" date="2016-11" db="EMBL/GenBank/DDBJ databases">
        <authorList>
            <person name="Jaros S."/>
            <person name="Januszkiewicz K."/>
            <person name="Wedrychowicz H."/>
        </authorList>
    </citation>
    <scope>NUCLEOTIDE SEQUENCE [LARGE SCALE GENOMIC DNA]</scope>
    <source>
        <strain evidence="8 9">DSM 26991</strain>
    </source>
</reference>
<dbReference type="GO" id="GO:0006457">
    <property type="term" value="P:protein folding"/>
    <property type="evidence" value="ECO:0007669"/>
    <property type="project" value="InterPro"/>
</dbReference>
<organism evidence="8 9">
    <name type="scientific">Bacteroides luti</name>
    <dbReference type="NCBI Taxonomy" id="1297750"/>
    <lineage>
        <taxon>Bacteria</taxon>
        <taxon>Pseudomonadati</taxon>
        <taxon>Bacteroidota</taxon>
        <taxon>Bacteroidia</taxon>
        <taxon>Bacteroidales</taxon>
        <taxon>Bacteroidaceae</taxon>
        <taxon>Bacteroides</taxon>
    </lineage>
</organism>
<name>A0A1M4Y1X6_9BACE</name>
<protein>
    <recommendedName>
        <fullName evidence="6">Peptidyl-prolyl cis-trans isomerase</fullName>
        <ecNumber evidence="6">5.2.1.8</ecNumber>
    </recommendedName>
</protein>
<dbReference type="Pfam" id="PF01346">
    <property type="entry name" value="FKBP_N"/>
    <property type="match status" value="1"/>
</dbReference>
<gene>
    <name evidence="8" type="ORF">SAMN05444405_104191</name>
</gene>
<evidence type="ECO:0000256" key="4">
    <source>
        <dbReference type="ARBA" id="ARBA00023235"/>
    </source>
</evidence>
<evidence type="ECO:0000256" key="5">
    <source>
        <dbReference type="PROSITE-ProRule" id="PRU00277"/>
    </source>
</evidence>
<comment type="catalytic activity">
    <reaction evidence="1 5 6">
        <text>[protein]-peptidylproline (omega=180) = [protein]-peptidylproline (omega=0)</text>
        <dbReference type="Rhea" id="RHEA:16237"/>
        <dbReference type="Rhea" id="RHEA-COMP:10747"/>
        <dbReference type="Rhea" id="RHEA-COMP:10748"/>
        <dbReference type="ChEBI" id="CHEBI:83833"/>
        <dbReference type="ChEBI" id="CHEBI:83834"/>
        <dbReference type="EC" id="5.2.1.8"/>
    </reaction>
</comment>
<accession>A0A1M4Y1X6</accession>
<dbReference type="Gene3D" id="3.10.50.40">
    <property type="match status" value="1"/>
</dbReference>
<dbReference type="Pfam" id="PF00254">
    <property type="entry name" value="FKBP_C"/>
    <property type="match status" value="1"/>
</dbReference>
<keyword evidence="4 5" id="KW-0413">Isomerase</keyword>
<evidence type="ECO:0000256" key="6">
    <source>
        <dbReference type="RuleBase" id="RU003915"/>
    </source>
</evidence>
<dbReference type="RefSeq" id="WP_073399981.1">
    <property type="nucleotide sequence ID" value="NZ_FQTV01000004.1"/>
</dbReference>
<evidence type="ECO:0000256" key="3">
    <source>
        <dbReference type="ARBA" id="ARBA00023110"/>
    </source>
</evidence>
<dbReference type="EC" id="5.2.1.8" evidence="6"/>
<proteinExistence type="inferred from homology"/>
<keyword evidence="9" id="KW-1185">Reference proteome</keyword>
<comment type="similarity">
    <text evidence="2 6">Belongs to the FKBP-type PPIase family.</text>
</comment>
<keyword evidence="3 5" id="KW-0697">Rotamase</keyword>
<sequence length="133" mass="15159">MSLKHKDYKEANIRFLEENLNEEGVMELPCGVQYKVILQGKGPVPTAKSMVKVHYKGTLIDGTVFDDSFSRKRPESFRVNEVIDGWQEALKVMPLGSRWMIYIPYELGYGTRAAGKIKPYSTLIFEVELLGVK</sequence>
<evidence type="ECO:0000256" key="1">
    <source>
        <dbReference type="ARBA" id="ARBA00000971"/>
    </source>
</evidence>
<dbReference type="InterPro" id="IPR001179">
    <property type="entry name" value="PPIase_FKBP_dom"/>
</dbReference>
<evidence type="ECO:0000313" key="9">
    <source>
        <dbReference type="Proteomes" id="UP000184509"/>
    </source>
</evidence>
<dbReference type="EMBL" id="FQTV01000004">
    <property type="protein sequence ID" value="SHE99715.1"/>
    <property type="molecule type" value="Genomic_DNA"/>
</dbReference>
<dbReference type="GO" id="GO:0003755">
    <property type="term" value="F:peptidyl-prolyl cis-trans isomerase activity"/>
    <property type="evidence" value="ECO:0007669"/>
    <property type="project" value="UniProtKB-UniRule"/>
</dbReference>
<evidence type="ECO:0000259" key="7">
    <source>
        <dbReference type="PROSITE" id="PS50059"/>
    </source>
</evidence>
<dbReference type="Proteomes" id="UP000184509">
    <property type="component" value="Unassembled WGS sequence"/>
</dbReference>
<dbReference type="PANTHER" id="PTHR43811:SF19">
    <property type="entry name" value="39 KDA FK506-BINDING NUCLEAR PROTEIN"/>
    <property type="match status" value="1"/>
</dbReference>
<evidence type="ECO:0000256" key="2">
    <source>
        <dbReference type="ARBA" id="ARBA00006577"/>
    </source>
</evidence>
<dbReference type="OrthoDB" id="9814548at2"/>
<dbReference type="AlphaFoldDB" id="A0A1M4Y1X6"/>
<dbReference type="PANTHER" id="PTHR43811">
    <property type="entry name" value="FKBP-TYPE PEPTIDYL-PROLYL CIS-TRANS ISOMERASE FKPA"/>
    <property type="match status" value="1"/>
</dbReference>
<dbReference type="InterPro" id="IPR046357">
    <property type="entry name" value="PPIase_dom_sf"/>
</dbReference>